<comment type="caution">
    <text evidence="1">The sequence shown here is derived from an EMBL/GenBank/DDBJ whole genome shotgun (WGS) entry which is preliminary data.</text>
</comment>
<name>A0A5B7DVZ6_PORTR</name>
<evidence type="ECO:0000313" key="2">
    <source>
        <dbReference type="Proteomes" id="UP000324222"/>
    </source>
</evidence>
<proteinExistence type="predicted"/>
<dbReference type="Proteomes" id="UP000324222">
    <property type="component" value="Unassembled WGS sequence"/>
</dbReference>
<evidence type="ECO:0000313" key="1">
    <source>
        <dbReference type="EMBL" id="MPC25166.1"/>
    </source>
</evidence>
<accession>A0A5B7DVZ6</accession>
<sequence length="77" mass="8631">MNSVDCSAHTSLLHSPLVFNTTELQTKPQHTSRDRADTPITSKKGALYRAKGHIKRQMLLCTSEREMLKFVESALCA</sequence>
<dbReference type="EMBL" id="VSRR010001425">
    <property type="protein sequence ID" value="MPC25166.1"/>
    <property type="molecule type" value="Genomic_DNA"/>
</dbReference>
<reference evidence="1 2" key="1">
    <citation type="submission" date="2019-05" db="EMBL/GenBank/DDBJ databases">
        <title>Another draft genome of Portunus trituberculatus and its Hox gene families provides insights of decapod evolution.</title>
        <authorList>
            <person name="Jeong J.-H."/>
            <person name="Song I."/>
            <person name="Kim S."/>
            <person name="Choi T."/>
            <person name="Kim D."/>
            <person name="Ryu S."/>
            <person name="Kim W."/>
        </authorList>
    </citation>
    <scope>NUCLEOTIDE SEQUENCE [LARGE SCALE GENOMIC DNA]</scope>
    <source>
        <tissue evidence="1">Muscle</tissue>
    </source>
</reference>
<dbReference type="AlphaFoldDB" id="A0A5B7DVZ6"/>
<organism evidence="1 2">
    <name type="scientific">Portunus trituberculatus</name>
    <name type="common">Swimming crab</name>
    <name type="synonym">Neptunus trituberculatus</name>
    <dbReference type="NCBI Taxonomy" id="210409"/>
    <lineage>
        <taxon>Eukaryota</taxon>
        <taxon>Metazoa</taxon>
        <taxon>Ecdysozoa</taxon>
        <taxon>Arthropoda</taxon>
        <taxon>Crustacea</taxon>
        <taxon>Multicrustacea</taxon>
        <taxon>Malacostraca</taxon>
        <taxon>Eumalacostraca</taxon>
        <taxon>Eucarida</taxon>
        <taxon>Decapoda</taxon>
        <taxon>Pleocyemata</taxon>
        <taxon>Brachyura</taxon>
        <taxon>Eubrachyura</taxon>
        <taxon>Portunoidea</taxon>
        <taxon>Portunidae</taxon>
        <taxon>Portuninae</taxon>
        <taxon>Portunus</taxon>
    </lineage>
</organism>
<gene>
    <name evidence="1" type="ORF">E2C01_018267</name>
</gene>
<protein>
    <submittedName>
        <fullName evidence="1">Uncharacterized protein</fullName>
    </submittedName>
</protein>
<keyword evidence="2" id="KW-1185">Reference proteome</keyword>